<reference evidence="3 4" key="1">
    <citation type="submission" date="2018-12" db="EMBL/GenBank/DDBJ databases">
        <title>Rubrispira sanarue gen. nov., sp., nov., a member of the order Silvanigrellales, isolated from a brackish lake in Hamamatsu Japan.</title>
        <authorList>
            <person name="Maejima Y."/>
            <person name="Iino T."/>
            <person name="Muraguchi Y."/>
            <person name="Fukuda K."/>
            <person name="Nojiri H."/>
            <person name="Ohkuma M."/>
            <person name="Moriuchi R."/>
            <person name="Dohra H."/>
            <person name="Kimbara K."/>
            <person name="Shintani M."/>
        </authorList>
    </citation>
    <scope>NUCLEOTIDE SEQUENCE [LARGE SCALE GENOMIC DNA]</scope>
    <source>
        <strain evidence="3 4">RF1110005</strain>
    </source>
</reference>
<evidence type="ECO:0000313" key="4">
    <source>
        <dbReference type="Proteomes" id="UP000291236"/>
    </source>
</evidence>
<evidence type="ECO:0000256" key="2">
    <source>
        <dbReference type="HAMAP-Rule" id="MF_01527"/>
    </source>
</evidence>
<organism evidence="3 4">
    <name type="scientific">Fluviispira sanaruensis</name>
    <dbReference type="NCBI Taxonomy" id="2493639"/>
    <lineage>
        <taxon>Bacteria</taxon>
        <taxon>Pseudomonadati</taxon>
        <taxon>Bdellovibrionota</taxon>
        <taxon>Oligoflexia</taxon>
        <taxon>Silvanigrellales</taxon>
        <taxon>Silvanigrellaceae</taxon>
        <taxon>Fluviispira</taxon>
    </lineage>
</organism>
<feature type="site" description="May be catalytically important" evidence="2">
    <location>
        <position position="147"/>
    </location>
</feature>
<comment type="function">
    <text evidence="2">Converts GTP to 7,8-dihydroneopterin triphosphate.</text>
</comment>
<gene>
    <name evidence="2" type="primary">folE2</name>
    <name evidence="3" type="ORF">JCM31447_09880</name>
</gene>
<dbReference type="EC" id="3.5.4.16" evidence="2"/>
<sequence length="259" mass="29660">MQDTQNFLDNRKIKIAKVGIKDVKYPIYYQDINNISQIPSVADFSFYVELPADKKGTHMSRFPTLLYEFAPFFSLQKFEEMSVKMLEILECNKTFLNADFIYFYEKEAPVSKIKGMTDIAVSIEIAVTRNETALTKISLRIPIKSLCPCSKAISEFGAHSQRSHMTITLWNPQISVLDCIEIADNSASSAIYPVLKRADEKYVTEKAYNNPRFVEDLVREAAVLLKKKSPNLRFEVSAENFESIHNHNAYAIVRSDDIF</sequence>
<dbReference type="PANTHER" id="PTHR36445">
    <property type="entry name" value="GTP CYCLOHYDROLASE MPTA"/>
    <property type="match status" value="1"/>
</dbReference>
<dbReference type="NCBIfam" id="NF010200">
    <property type="entry name" value="PRK13674.1-1"/>
    <property type="match status" value="1"/>
</dbReference>
<name>A0A4V0P2A5_FLUSA</name>
<dbReference type="KEGG" id="sbf:JCM31447_09880"/>
<dbReference type="GO" id="GO:0046654">
    <property type="term" value="P:tetrahydrofolate biosynthetic process"/>
    <property type="evidence" value="ECO:0007669"/>
    <property type="project" value="UniProtKB-UniRule"/>
</dbReference>
<dbReference type="OrthoDB" id="9774824at2"/>
<keyword evidence="1 2" id="KW-0378">Hydrolase</keyword>
<protein>
    <recommendedName>
        <fullName evidence="2">GTP cyclohydrolase FolE2</fullName>
        <ecNumber evidence="2">3.5.4.16</ecNumber>
    </recommendedName>
</protein>
<dbReference type="Pfam" id="PF02649">
    <property type="entry name" value="GCHY-1"/>
    <property type="match status" value="1"/>
</dbReference>
<accession>A0A4V0P2A5</accession>
<comment type="similarity">
    <text evidence="2">Belongs to the GTP cyclohydrolase IV family.</text>
</comment>
<dbReference type="EMBL" id="AP019368">
    <property type="protein sequence ID" value="BBH52547.1"/>
    <property type="molecule type" value="Genomic_DNA"/>
</dbReference>
<dbReference type="HAMAP" id="MF_01527_B">
    <property type="entry name" value="GTP_cyclohydrol_B"/>
    <property type="match status" value="1"/>
</dbReference>
<dbReference type="Gene3D" id="3.10.270.10">
    <property type="entry name" value="Urate Oxidase"/>
    <property type="match status" value="1"/>
</dbReference>
<dbReference type="UniPathway" id="UPA00848">
    <property type="reaction ID" value="UER00151"/>
</dbReference>
<dbReference type="PANTHER" id="PTHR36445:SF1">
    <property type="entry name" value="GTP CYCLOHYDROLASE MPTA"/>
    <property type="match status" value="1"/>
</dbReference>
<comment type="pathway">
    <text evidence="2">Cofactor biosynthesis; 7,8-dihydroneopterin triphosphate biosynthesis; 7,8-dihydroneopterin triphosphate from GTP: step 1/1.</text>
</comment>
<dbReference type="RefSeq" id="WP_130607147.1">
    <property type="nucleotide sequence ID" value="NZ_AP019368.1"/>
</dbReference>
<dbReference type="GO" id="GO:0003934">
    <property type="term" value="F:GTP cyclohydrolase I activity"/>
    <property type="evidence" value="ECO:0007669"/>
    <property type="project" value="UniProtKB-UniRule"/>
</dbReference>
<evidence type="ECO:0000313" key="3">
    <source>
        <dbReference type="EMBL" id="BBH52547.1"/>
    </source>
</evidence>
<dbReference type="Proteomes" id="UP000291236">
    <property type="component" value="Chromosome"/>
</dbReference>
<dbReference type="InterPro" id="IPR022838">
    <property type="entry name" value="GTP_cyclohydrolase_FolE2"/>
</dbReference>
<evidence type="ECO:0000256" key="1">
    <source>
        <dbReference type="ARBA" id="ARBA00022801"/>
    </source>
</evidence>
<comment type="catalytic activity">
    <reaction evidence="2">
        <text>GTP + H2O = 7,8-dihydroneopterin 3'-triphosphate + formate + H(+)</text>
        <dbReference type="Rhea" id="RHEA:17473"/>
        <dbReference type="ChEBI" id="CHEBI:15377"/>
        <dbReference type="ChEBI" id="CHEBI:15378"/>
        <dbReference type="ChEBI" id="CHEBI:15740"/>
        <dbReference type="ChEBI" id="CHEBI:37565"/>
        <dbReference type="ChEBI" id="CHEBI:58462"/>
        <dbReference type="EC" id="3.5.4.16"/>
    </reaction>
</comment>
<proteinExistence type="inferred from homology"/>
<keyword evidence="4" id="KW-1185">Reference proteome</keyword>
<dbReference type="InterPro" id="IPR003801">
    <property type="entry name" value="GTP_cyclohydrolase_FolE2/MptA"/>
</dbReference>
<dbReference type="AlphaFoldDB" id="A0A4V0P2A5"/>